<reference evidence="1" key="2">
    <citation type="submission" date="2021-09" db="EMBL/GenBank/DDBJ databases">
        <authorList>
            <person name="Jia N."/>
            <person name="Wang J."/>
            <person name="Shi W."/>
            <person name="Du L."/>
            <person name="Sun Y."/>
            <person name="Zhan W."/>
            <person name="Jiang J."/>
            <person name="Wang Q."/>
            <person name="Zhang B."/>
            <person name="Ji P."/>
            <person name="Sakyi L.B."/>
            <person name="Cui X."/>
            <person name="Yuan T."/>
            <person name="Jiang B."/>
            <person name="Yang W."/>
            <person name="Lam T.T.-Y."/>
            <person name="Chang Q."/>
            <person name="Ding S."/>
            <person name="Wang X."/>
            <person name="Zhu J."/>
            <person name="Ruan X."/>
            <person name="Zhao L."/>
            <person name="Wei J."/>
            <person name="Que T."/>
            <person name="Du C."/>
            <person name="Cheng J."/>
            <person name="Dai P."/>
            <person name="Han X."/>
            <person name="Huang E."/>
            <person name="Gao Y."/>
            <person name="Liu J."/>
            <person name="Shao H."/>
            <person name="Ye R."/>
            <person name="Li L."/>
            <person name="Wei W."/>
            <person name="Wang X."/>
            <person name="Wang C."/>
            <person name="Huo Q."/>
            <person name="Li W."/>
            <person name="Guo W."/>
            <person name="Chen H."/>
            <person name="Chen S."/>
            <person name="Zhou L."/>
            <person name="Zhou L."/>
            <person name="Ni X."/>
            <person name="Tian J."/>
            <person name="Zhou Y."/>
            <person name="Sheng Y."/>
            <person name="Liu T."/>
            <person name="Pan Y."/>
            <person name="Xia L."/>
            <person name="Li J."/>
            <person name="Zhao F."/>
            <person name="Cao W."/>
        </authorList>
    </citation>
    <scope>NUCLEOTIDE SEQUENCE</scope>
    <source>
        <strain evidence="1">Rmic-2018</strain>
        <tissue evidence="1">Larvae</tissue>
    </source>
</reference>
<dbReference type="PANTHER" id="PTHR31751">
    <property type="entry name" value="SI:CH211-108C17.2-RELATED-RELATED"/>
    <property type="match status" value="1"/>
</dbReference>
<proteinExistence type="predicted"/>
<dbReference type="PANTHER" id="PTHR31751:SF42">
    <property type="entry name" value="PROTEIN CBG10204"/>
    <property type="match status" value="1"/>
</dbReference>
<name>A0A9J6EAH5_RHIMP</name>
<reference evidence="1" key="1">
    <citation type="journal article" date="2020" name="Cell">
        <title>Large-Scale Comparative Analyses of Tick Genomes Elucidate Their Genetic Diversity and Vector Capacities.</title>
        <authorList>
            <consortium name="Tick Genome and Microbiome Consortium (TIGMIC)"/>
            <person name="Jia N."/>
            <person name="Wang J."/>
            <person name="Shi W."/>
            <person name="Du L."/>
            <person name="Sun Y."/>
            <person name="Zhan W."/>
            <person name="Jiang J.F."/>
            <person name="Wang Q."/>
            <person name="Zhang B."/>
            <person name="Ji P."/>
            <person name="Bell-Sakyi L."/>
            <person name="Cui X.M."/>
            <person name="Yuan T.T."/>
            <person name="Jiang B.G."/>
            <person name="Yang W.F."/>
            <person name="Lam T.T."/>
            <person name="Chang Q.C."/>
            <person name="Ding S.J."/>
            <person name="Wang X.J."/>
            <person name="Zhu J.G."/>
            <person name="Ruan X.D."/>
            <person name="Zhao L."/>
            <person name="Wei J.T."/>
            <person name="Ye R.Z."/>
            <person name="Que T.C."/>
            <person name="Du C.H."/>
            <person name="Zhou Y.H."/>
            <person name="Cheng J.X."/>
            <person name="Dai P.F."/>
            <person name="Guo W.B."/>
            <person name="Han X.H."/>
            <person name="Huang E.J."/>
            <person name="Li L.F."/>
            <person name="Wei W."/>
            <person name="Gao Y.C."/>
            <person name="Liu J.Z."/>
            <person name="Shao H.Z."/>
            <person name="Wang X."/>
            <person name="Wang C.C."/>
            <person name="Yang T.C."/>
            <person name="Huo Q.B."/>
            <person name="Li W."/>
            <person name="Chen H.Y."/>
            <person name="Chen S.E."/>
            <person name="Zhou L.G."/>
            <person name="Ni X.B."/>
            <person name="Tian J.H."/>
            <person name="Sheng Y."/>
            <person name="Liu T."/>
            <person name="Pan Y.S."/>
            <person name="Xia L.Y."/>
            <person name="Li J."/>
            <person name="Zhao F."/>
            <person name="Cao W.C."/>
        </authorList>
    </citation>
    <scope>NUCLEOTIDE SEQUENCE</scope>
    <source>
        <strain evidence="1">Rmic-2018</strain>
    </source>
</reference>
<protein>
    <submittedName>
        <fullName evidence="1">Uncharacterized protein</fullName>
    </submittedName>
</protein>
<organism evidence="1 2">
    <name type="scientific">Rhipicephalus microplus</name>
    <name type="common">Cattle tick</name>
    <name type="synonym">Boophilus microplus</name>
    <dbReference type="NCBI Taxonomy" id="6941"/>
    <lineage>
        <taxon>Eukaryota</taxon>
        <taxon>Metazoa</taxon>
        <taxon>Ecdysozoa</taxon>
        <taxon>Arthropoda</taxon>
        <taxon>Chelicerata</taxon>
        <taxon>Arachnida</taxon>
        <taxon>Acari</taxon>
        <taxon>Parasitiformes</taxon>
        <taxon>Ixodida</taxon>
        <taxon>Ixodoidea</taxon>
        <taxon>Ixodidae</taxon>
        <taxon>Rhipicephalinae</taxon>
        <taxon>Rhipicephalus</taxon>
        <taxon>Boophilus</taxon>
    </lineage>
</organism>
<dbReference type="Proteomes" id="UP000821866">
    <property type="component" value="Chromosome 3"/>
</dbReference>
<dbReference type="VEuPathDB" id="VectorBase:LOC119182489"/>
<keyword evidence="2" id="KW-1185">Reference proteome</keyword>
<comment type="caution">
    <text evidence="1">The sequence shown here is derived from an EMBL/GenBank/DDBJ whole genome shotgun (WGS) entry which is preliminary data.</text>
</comment>
<sequence>MELEGLKRALTLLDVHEVEVAQLVTDRHPQVKKYLSTEKPGIEHPFDTWHVDEGVNKKLLTASKAKGCFVIRLWAKSIVKHLYFSVHRGAGTEAFEKLSLLTAKRLLNNIRQISPQKQTYSVESFHVIINRFAPKSYACILLI</sequence>
<dbReference type="EMBL" id="JABSTU010000005">
    <property type="protein sequence ID" value="KAH8031326.1"/>
    <property type="molecule type" value="Genomic_DNA"/>
</dbReference>
<evidence type="ECO:0000313" key="1">
    <source>
        <dbReference type="EMBL" id="KAH8031326.1"/>
    </source>
</evidence>
<evidence type="ECO:0000313" key="2">
    <source>
        <dbReference type="Proteomes" id="UP000821866"/>
    </source>
</evidence>
<gene>
    <name evidence="1" type="ORF">HPB51_016218</name>
</gene>
<dbReference type="AlphaFoldDB" id="A0A9J6EAH5"/>
<accession>A0A9J6EAH5</accession>